<evidence type="ECO:0000256" key="2">
    <source>
        <dbReference type="ARBA" id="ARBA00022692"/>
    </source>
</evidence>
<dbReference type="Proteomes" id="UP000561045">
    <property type="component" value="Unassembled WGS sequence"/>
</dbReference>
<keyword evidence="5" id="KW-1003">Cell membrane</keyword>
<feature type="transmembrane region" description="Helical" evidence="5">
    <location>
        <begin position="86"/>
        <end position="103"/>
    </location>
</feature>
<name>A0A840BLB9_9RHOO</name>
<keyword evidence="2 5" id="KW-0812">Transmembrane</keyword>
<keyword evidence="4 5" id="KW-0472">Membrane</keyword>
<organism evidence="6 7">
    <name type="scientific">Niveibacterium umoris</name>
    <dbReference type="NCBI Taxonomy" id="1193620"/>
    <lineage>
        <taxon>Bacteria</taxon>
        <taxon>Pseudomonadati</taxon>
        <taxon>Pseudomonadota</taxon>
        <taxon>Betaproteobacteria</taxon>
        <taxon>Rhodocyclales</taxon>
        <taxon>Rhodocyclaceae</taxon>
        <taxon>Niveibacterium</taxon>
    </lineage>
</organism>
<evidence type="ECO:0000313" key="7">
    <source>
        <dbReference type="Proteomes" id="UP000561045"/>
    </source>
</evidence>
<dbReference type="PANTHER" id="PTHR43483:SF3">
    <property type="entry name" value="MEMBRANE TRANSPORTER PROTEIN HI_0806-RELATED"/>
    <property type="match status" value="1"/>
</dbReference>
<dbReference type="PANTHER" id="PTHR43483">
    <property type="entry name" value="MEMBRANE TRANSPORTER PROTEIN HI_0806-RELATED"/>
    <property type="match status" value="1"/>
</dbReference>
<evidence type="ECO:0000256" key="5">
    <source>
        <dbReference type="RuleBase" id="RU363041"/>
    </source>
</evidence>
<comment type="caution">
    <text evidence="6">The sequence shown here is derived from an EMBL/GenBank/DDBJ whole genome shotgun (WGS) entry which is preliminary data.</text>
</comment>
<evidence type="ECO:0000256" key="4">
    <source>
        <dbReference type="ARBA" id="ARBA00023136"/>
    </source>
</evidence>
<feature type="transmembrane region" description="Helical" evidence="5">
    <location>
        <begin position="110"/>
        <end position="129"/>
    </location>
</feature>
<feature type="transmembrane region" description="Helical" evidence="5">
    <location>
        <begin position="250"/>
        <end position="267"/>
    </location>
</feature>
<feature type="transmembrane region" description="Helical" evidence="5">
    <location>
        <begin position="51"/>
        <end position="70"/>
    </location>
</feature>
<reference evidence="6 7" key="1">
    <citation type="submission" date="2020-08" db="EMBL/GenBank/DDBJ databases">
        <title>Genomic Encyclopedia of Type Strains, Phase IV (KMG-IV): sequencing the most valuable type-strain genomes for metagenomic binning, comparative biology and taxonomic classification.</title>
        <authorList>
            <person name="Goeker M."/>
        </authorList>
    </citation>
    <scope>NUCLEOTIDE SEQUENCE [LARGE SCALE GENOMIC DNA]</scope>
    <source>
        <strain evidence="6 7">DSM 106739</strain>
    </source>
</reference>
<dbReference type="AlphaFoldDB" id="A0A840BLB9"/>
<evidence type="ECO:0000256" key="3">
    <source>
        <dbReference type="ARBA" id="ARBA00022989"/>
    </source>
</evidence>
<dbReference type="EMBL" id="JACIET010000002">
    <property type="protein sequence ID" value="MBB4014361.1"/>
    <property type="molecule type" value="Genomic_DNA"/>
</dbReference>
<dbReference type="Pfam" id="PF01925">
    <property type="entry name" value="TauE"/>
    <property type="match status" value="1"/>
</dbReference>
<comment type="subcellular location">
    <subcellularLocation>
        <location evidence="5">Cell membrane</location>
        <topology evidence="5">Multi-pass membrane protein</topology>
    </subcellularLocation>
    <subcellularLocation>
        <location evidence="1">Membrane</location>
        <topology evidence="1">Multi-pass membrane protein</topology>
    </subcellularLocation>
</comment>
<sequence length="269" mass="27624">MSPDVWWLAYVALGLFAGFMAGLLGIGGGAIMVPILVMIFGSAGVPHAHVLHLALGTSMAAIIFTAWASLKTHHAHNAVIWDVVKAFSPGIVFGTLLGTMIAARVTTRGLAVFFAGFISLVAIQMAFNLKPAARRSLPGKAGLAGVGTGIGIVSALAAIGGGSMTVPYLTWCNVEVRKAIGTSAAVGLPIALAGTVGYLWNGWGEAGLPPVSFGYVYLPALACLVLASMTTAPVGARLAHRLPVATLKRAFAAVLVFLSAKMLWSVFAA</sequence>
<comment type="similarity">
    <text evidence="5">Belongs to the 4-toluene sulfonate uptake permease (TSUP) (TC 2.A.102) family.</text>
</comment>
<gene>
    <name evidence="6" type="ORF">GGR36_003707</name>
</gene>
<keyword evidence="7" id="KW-1185">Reference proteome</keyword>
<dbReference type="InterPro" id="IPR002781">
    <property type="entry name" value="TM_pro_TauE-like"/>
</dbReference>
<feature type="transmembrane region" description="Helical" evidence="5">
    <location>
        <begin position="215"/>
        <end position="238"/>
    </location>
</feature>
<protein>
    <recommendedName>
        <fullName evidence="5">Probable membrane transporter protein</fullName>
    </recommendedName>
</protein>
<feature type="transmembrane region" description="Helical" evidence="5">
    <location>
        <begin position="183"/>
        <end position="203"/>
    </location>
</feature>
<evidence type="ECO:0000256" key="1">
    <source>
        <dbReference type="ARBA" id="ARBA00004141"/>
    </source>
</evidence>
<evidence type="ECO:0000313" key="6">
    <source>
        <dbReference type="EMBL" id="MBB4014361.1"/>
    </source>
</evidence>
<feature type="transmembrane region" description="Helical" evidence="5">
    <location>
        <begin position="149"/>
        <end position="171"/>
    </location>
</feature>
<accession>A0A840BLB9</accession>
<proteinExistence type="inferred from homology"/>
<keyword evidence="3 5" id="KW-1133">Transmembrane helix</keyword>
<dbReference type="GO" id="GO:0005886">
    <property type="term" value="C:plasma membrane"/>
    <property type="evidence" value="ECO:0007669"/>
    <property type="project" value="UniProtKB-SubCell"/>
</dbReference>
<feature type="transmembrane region" description="Helical" evidence="5">
    <location>
        <begin position="6"/>
        <end position="39"/>
    </location>
</feature>
<dbReference type="RefSeq" id="WP_183636292.1">
    <property type="nucleotide sequence ID" value="NZ_BAABLE010000005.1"/>
</dbReference>